<feature type="chain" id="PRO_5037221339" evidence="1">
    <location>
        <begin position="23"/>
        <end position="375"/>
    </location>
</feature>
<evidence type="ECO:0000313" key="2">
    <source>
        <dbReference type="EMBL" id="MBK1833767.1"/>
    </source>
</evidence>
<dbReference type="EMBL" id="JAENIO010000013">
    <property type="protein sequence ID" value="MBK1833767.1"/>
    <property type="molecule type" value="Genomic_DNA"/>
</dbReference>
<reference evidence="2" key="1">
    <citation type="submission" date="2021-01" db="EMBL/GenBank/DDBJ databases">
        <title>Modified the classification status of verrucomicrobia.</title>
        <authorList>
            <person name="Feng X."/>
        </authorList>
    </citation>
    <scope>NUCLEOTIDE SEQUENCE</scope>
    <source>
        <strain evidence="2">KCTC 12986</strain>
    </source>
</reference>
<keyword evidence="3" id="KW-1185">Reference proteome</keyword>
<comment type="caution">
    <text evidence="2">The sequence shown here is derived from an EMBL/GenBank/DDBJ whole genome shotgun (WGS) entry which is preliminary data.</text>
</comment>
<dbReference type="AlphaFoldDB" id="A0A934RL77"/>
<evidence type="ECO:0000313" key="3">
    <source>
        <dbReference type="Proteomes" id="UP000604083"/>
    </source>
</evidence>
<evidence type="ECO:0000256" key="1">
    <source>
        <dbReference type="SAM" id="SignalP"/>
    </source>
</evidence>
<gene>
    <name evidence="2" type="ORF">JIN78_06810</name>
</gene>
<keyword evidence="1" id="KW-0732">Signal</keyword>
<dbReference type="RefSeq" id="WP_200391203.1">
    <property type="nucleotide sequence ID" value="NZ_JAENIO010000013.1"/>
</dbReference>
<feature type="signal peptide" evidence="1">
    <location>
        <begin position="1"/>
        <end position="22"/>
    </location>
</feature>
<dbReference type="Proteomes" id="UP000604083">
    <property type="component" value="Unassembled WGS sequence"/>
</dbReference>
<accession>A0A934RL77</accession>
<organism evidence="2 3">
    <name type="scientific">Roseibacillus ishigakijimensis</name>
    <dbReference type="NCBI Taxonomy" id="454146"/>
    <lineage>
        <taxon>Bacteria</taxon>
        <taxon>Pseudomonadati</taxon>
        <taxon>Verrucomicrobiota</taxon>
        <taxon>Verrucomicrobiia</taxon>
        <taxon>Verrucomicrobiales</taxon>
        <taxon>Verrucomicrobiaceae</taxon>
        <taxon>Roseibacillus</taxon>
    </lineage>
</organism>
<protein>
    <submittedName>
        <fullName evidence="2">Uncharacterized protein</fullName>
    </submittedName>
</protein>
<sequence>MKTKVPLLLAAISALCVSCVQHQVTTSVAEHAVVEGSRYAEEVAAQSPFETKEMSWREAAELMKVRNHDFLAAKEAYQEANEKQPLVQKLTTEVKSAVNVSFGDLLKPQSVLKLLNEPVTQVPKRLASMSKLKDISHSAETSAWQHTASSVDAELKMRAEKVKLQELLREGHLLDSELQLVEAAPPLPQDADPKLRKSVQDWKNKLTTERQKWLNEVRNFFNAEYGDVKFVKDESGLPTYRNVEKPDLTQWERWCQLRRSKELVKVLQKAHKADKPAIPGTDMVKNKLASFMTGDEDNPDLVLDTQSVRNEVRQLIQNWREMKEAQEKARSLEQQATDSDFGSIAGINRRQSIFNFRQREIQHASQVWLRDESCW</sequence>
<name>A0A934RL77_9BACT</name>
<proteinExistence type="predicted"/>